<feature type="transmembrane region" description="Helical" evidence="1">
    <location>
        <begin position="54"/>
        <end position="75"/>
    </location>
</feature>
<organism evidence="2 3">
    <name type="scientific">Methanoculleus oceani</name>
    <dbReference type="NCBI Taxonomy" id="2184756"/>
    <lineage>
        <taxon>Archaea</taxon>
        <taxon>Methanobacteriati</taxon>
        <taxon>Methanobacteriota</taxon>
        <taxon>Stenosarchaea group</taxon>
        <taxon>Methanomicrobia</taxon>
        <taxon>Methanomicrobiales</taxon>
        <taxon>Methanomicrobiaceae</taxon>
        <taxon>Methanoculleus</taxon>
    </lineage>
</organism>
<feature type="transmembrane region" description="Helical" evidence="1">
    <location>
        <begin position="162"/>
        <end position="184"/>
    </location>
</feature>
<feature type="transmembrane region" description="Helical" evidence="1">
    <location>
        <begin position="220"/>
        <end position="238"/>
    </location>
</feature>
<reference evidence="2 3" key="1">
    <citation type="submission" date="2018-05" db="EMBL/GenBank/DDBJ databases">
        <title>Isolation and characterization of genus Methanoculleus species and their viruses from deep sea marine sediment offshore southwestern Taiwan.</title>
        <authorList>
            <person name="Wei W.-H."/>
            <person name="Chen W.-C."/>
            <person name="Lai M.-C."/>
            <person name="Chen S.-C."/>
        </authorList>
    </citation>
    <scope>NUCLEOTIDE SEQUENCE [LARGE SCALE GENOMIC DNA]</scope>
    <source>
        <strain evidence="2 3">CWC-02</strain>
    </source>
</reference>
<keyword evidence="1" id="KW-1133">Transmembrane helix</keyword>
<accession>A0ABD4TCF9</accession>
<evidence type="ECO:0000313" key="2">
    <source>
        <dbReference type="EMBL" id="MCM2465178.1"/>
    </source>
</evidence>
<gene>
    <name evidence="2" type="ORF">DIC75_02390</name>
</gene>
<proteinExistence type="predicted"/>
<feature type="transmembrane region" description="Helical" evidence="1">
    <location>
        <begin position="28"/>
        <end position="48"/>
    </location>
</feature>
<keyword evidence="1" id="KW-0472">Membrane</keyword>
<sequence>MPGSLSPGAGGGEGEVYPRRRPPPPMRIIRAALLLTALALFLAAYLVVRFDDPAIPTAVPVVFLVGLALPSYVALVRWLGPLRGIALLLLLSLLPLAVEAYAVSTGVPYGSFTYAADLGYRVFGLVPWTVAFAYLPMLLGAVTLAAAAAGTAWSRLVPAGTFVLLLVDLVIDPAVVHAGLWVWLDGGAYYGVPASNFVGWVLTGAVYVALFRLISSGRPIPGMVAASLLLILAFWTGYLTRDGLAIPALLGTALALATLPVVFGDDPSR</sequence>
<feature type="transmembrane region" description="Helical" evidence="1">
    <location>
        <begin position="190"/>
        <end position="213"/>
    </location>
</feature>
<dbReference type="InterPro" id="IPR007354">
    <property type="entry name" value="CruF-like"/>
</dbReference>
<evidence type="ECO:0000313" key="3">
    <source>
        <dbReference type="Proteomes" id="UP001523230"/>
    </source>
</evidence>
<dbReference type="PANTHER" id="PTHR39419:SF1">
    <property type="entry name" value="SLL0814 PROTEIN"/>
    <property type="match status" value="1"/>
</dbReference>
<dbReference type="EMBL" id="QFDM01000001">
    <property type="protein sequence ID" value="MCM2465178.1"/>
    <property type="molecule type" value="Genomic_DNA"/>
</dbReference>
<protein>
    <recommendedName>
        <fullName evidence="4">Carotenoid biosynthesis protein</fullName>
    </recommendedName>
</protein>
<comment type="caution">
    <text evidence="2">The sequence shown here is derived from an EMBL/GenBank/DDBJ whole genome shotgun (WGS) entry which is preliminary data.</text>
</comment>
<evidence type="ECO:0008006" key="4">
    <source>
        <dbReference type="Google" id="ProtNLM"/>
    </source>
</evidence>
<name>A0ABD4TCF9_9EURY</name>
<dbReference type="Proteomes" id="UP001523230">
    <property type="component" value="Unassembled WGS sequence"/>
</dbReference>
<feature type="transmembrane region" description="Helical" evidence="1">
    <location>
        <begin position="131"/>
        <end position="150"/>
    </location>
</feature>
<evidence type="ECO:0000256" key="1">
    <source>
        <dbReference type="SAM" id="Phobius"/>
    </source>
</evidence>
<dbReference type="AlphaFoldDB" id="A0ABD4TCF9"/>
<dbReference type="PANTHER" id="PTHR39419">
    <property type="entry name" value="SLL0814 PROTEIN"/>
    <property type="match status" value="1"/>
</dbReference>
<feature type="transmembrane region" description="Helical" evidence="1">
    <location>
        <begin position="87"/>
        <end position="111"/>
    </location>
</feature>
<dbReference type="Pfam" id="PF04240">
    <property type="entry name" value="Caroten_synth"/>
    <property type="match status" value="1"/>
</dbReference>
<keyword evidence="1" id="KW-0812">Transmembrane</keyword>
<keyword evidence="3" id="KW-1185">Reference proteome</keyword>
<feature type="transmembrane region" description="Helical" evidence="1">
    <location>
        <begin position="244"/>
        <end position="263"/>
    </location>
</feature>